<keyword evidence="11" id="KW-1185">Reference proteome</keyword>
<keyword evidence="4" id="KW-0677">Repeat</keyword>
<reference evidence="10 11" key="1">
    <citation type="journal article" date="2023" name="bioRxiv">
        <title>Conserved and derived expression patterns and positive selection on dental genes reveal complex evolutionary context of ever-growing rodent molars.</title>
        <authorList>
            <person name="Calamari Z.T."/>
            <person name="Song A."/>
            <person name="Cohen E."/>
            <person name="Akter M."/>
            <person name="Roy R.D."/>
            <person name="Hallikas O."/>
            <person name="Christensen M.M."/>
            <person name="Li P."/>
            <person name="Marangoni P."/>
            <person name="Jernvall J."/>
            <person name="Klein O.D."/>
        </authorList>
    </citation>
    <scope>NUCLEOTIDE SEQUENCE [LARGE SCALE GENOMIC DNA]</scope>
    <source>
        <strain evidence="10">V071</strain>
    </source>
</reference>
<evidence type="ECO:0000256" key="7">
    <source>
        <dbReference type="SAM" id="Coils"/>
    </source>
</evidence>
<feature type="compositionally biased region" description="Low complexity" evidence="8">
    <location>
        <begin position="294"/>
        <end position="321"/>
    </location>
</feature>
<dbReference type="InterPro" id="IPR036859">
    <property type="entry name" value="CAP-Gly_dom_sf"/>
</dbReference>
<dbReference type="PANTHER" id="PTHR18916:SF44">
    <property type="entry name" value="CAP-GLY DOMAIN-CONTAINING LINKER PROTEIN 1"/>
    <property type="match status" value="1"/>
</dbReference>
<dbReference type="GO" id="GO:0031122">
    <property type="term" value="P:cytoplasmic microtubule organization"/>
    <property type="evidence" value="ECO:0007669"/>
    <property type="project" value="TreeGrafter"/>
</dbReference>
<evidence type="ECO:0000313" key="10">
    <source>
        <dbReference type="EMBL" id="KAK7804971.1"/>
    </source>
</evidence>
<dbReference type="Pfam" id="PF01302">
    <property type="entry name" value="CAP_GLY"/>
    <property type="match status" value="2"/>
</dbReference>
<dbReference type="SUPFAM" id="SSF74924">
    <property type="entry name" value="Cap-Gly domain"/>
    <property type="match status" value="2"/>
</dbReference>
<evidence type="ECO:0000259" key="9">
    <source>
        <dbReference type="PROSITE" id="PS50245"/>
    </source>
</evidence>
<dbReference type="GO" id="GO:0005634">
    <property type="term" value="C:nucleus"/>
    <property type="evidence" value="ECO:0007669"/>
    <property type="project" value="TreeGrafter"/>
</dbReference>
<feature type="compositionally biased region" description="Low complexity" evidence="8">
    <location>
        <begin position="142"/>
        <end position="154"/>
    </location>
</feature>
<keyword evidence="2" id="KW-0963">Cytoplasm</keyword>
<feature type="coiled-coil region" evidence="7">
    <location>
        <begin position="1517"/>
        <end position="1705"/>
    </location>
</feature>
<dbReference type="GO" id="GO:0005938">
    <property type="term" value="C:cell cortex"/>
    <property type="evidence" value="ECO:0007669"/>
    <property type="project" value="TreeGrafter"/>
</dbReference>
<dbReference type="GO" id="GO:0031116">
    <property type="term" value="P:positive regulation of microtubule polymerization"/>
    <property type="evidence" value="ECO:0007669"/>
    <property type="project" value="TreeGrafter"/>
</dbReference>
<feature type="coiled-coil region" evidence="7">
    <location>
        <begin position="466"/>
        <end position="604"/>
    </location>
</feature>
<feature type="coiled-coil region" evidence="7">
    <location>
        <begin position="339"/>
        <end position="366"/>
    </location>
</feature>
<dbReference type="Gene3D" id="2.30.30.190">
    <property type="entry name" value="CAP Gly-rich-like domain"/>
    <property type="match status" value="2"/>
</dbReference>
<sequence length="1965" mass="222967">MSMLKPSGLKAPTKIFKPGSTALKTPAAAPVEKTVPSEKAAGPPSSEAQDEFVDDFRVGERVWVNGNKPGFIQFLGETQFAPGQWAGIVLDEPIGKNDGSVAGVRYFQCEPLKGIFTRPSKLTRKVQAEDEANGLQTAPVRTASPLSTATATPSNIPHKPSQSTTKETSTPSQISNLTKTASESISNLSEAGSVKKGERELKIGDRVLVGGTKAGVVRFLGETDFAKGEWCGVELDEPLGKNDGAVAGTRYFQCQPKYGLFAPVHKVTKIGFPSTTPAKAKAAAVRRVMATTPANLKRSPSASSLSSMSSVASSVSSKPSRTGLLTETSSRYARKISGTTALQEALKEKQQHIEQLLAERDLERAEVAKATSHVGEIEQELALARDGHDQHVLELEAKMDQLRTMVEAADREKVELLNQLEEERRKVEDLQFRVEEESITKGDLEQKSQISEDPENTQTKLEHARIKELEQSLLFEKTKADKLQRELEDTRVATVSEKSRIMELEKDLALRVQEVAELRRRLESSKPPGDVDMSLSLLQEISALQEKLEATRTDHQNEMTSLADRFGAREETFQKEIKALHAATEKLSKENESLRSKLDHANKENSDVIALWKSKLETAIGSHQQAMEELKVSFSKGIGTDSAEFAELKTQIERLRLDYQHEIETLQSKQDSERSAHAKEMETLKTKLMQVIKEKEDSLEAIKARLDSAEDQHLVEMEDALNKLQEAEIKVKELEVLQAKYNEQTKVIDNFTSQLKVVEEKLLDLDALQKANSEGKLEIETLRQQLEGAEKQIQNLEMERNAESSKANSITTELQGKELMLSNLRDTLSEVSQVKETLEKELQTLKEKFAGTSEEALSVQRSMQDTVNKLHQKEEEFNMLSSELEKLRENLADMEAKFREKDEREEQLVKAKEKLENDIAEMMKMSGDNSSQLTKMNDELRLKERSVEELQLKLTKANENASFLQKSIGEVTLKAEQSQQEAAKKHEEEKKELEEKLLELEKKMETSHNQCQDLRAEYEKASSETKTKHEEVLQNLQKMLVDTEEKLKAAQEANKGLVQDVEELKAQADKAKSLTHLLTSAKKEIEVMSEELRALKSEKQLLVQETNALQLEKGSLLSKLVEVETKITLLQEDQQKLWAVNESLHLEKEKVSEEKQIAEKRYQQEHRDKESLVVEREKLLKEVSVVQEELLKMHLENDALEASKVSMQVLIEELHFCKDKLMAMSEKARAEKEHLEGQVKKLTAENMFLSKDKDDVIQKLQSAYEELVKDQKALIQEIDELTTEKKSAAEKQLSLDNTCLTLKAERENLLQSNRDLQFEKDTLRQGQEKLSASLEATLHVKQLLSTEAETLRTQLDCASKALRKAELDTRQLQATNASLTKLLEEIKTCRAITDSECIQLLHEKESLAASERKLLAEKEELLSENRLITEKLSKHSEETTHLEMSLNEKITYLTSEKEMACQKITRLKKQLDSLLKEKSALEMQNGDLVAERENSIKTIGDLKRKYDQEASNRRIIVQEKMKLLSNIDALKKELQERKKENQELANSKCELSLMLKEAQDAKKNLEKEHSSMMQAKENLNTELRTCCCEKSILLRDGLNLQEECQKLNEEIREIQQTLILEKEARAKENEASLYENNKLHGRMVLLEEEIQGLRACTEQLQTENFTLVQEKTNSEQKVVEIIKEKELLSAETAQLAANIETLKSDFAALSKSKLELQELHSCLTKILDELRLNHEVAVTERAEVLQDNKNLLAEKREMMLRNEEVLKEKEKLEESYFILQKEISQLAQTNSHISANLLESQSENRILRKDKSKLTLKIRELETLHSFTASQTAEDTMQIMEQMTKEKTETLASLEDTKQTNAKLQNELDTLKENNLKNVEELNKSKELLNVENQKMEEFKKEIETLKQAAAQKSQQLSALQKENVKLAEELGRTRDEVTSHQKIFSPSFTEIGFKDTDSKNMVLL</sequence>
<keyword evidence="3" id="KW-0493">Microtubule</keyword>
<feature type="coiled-coil region" evidence="7">
    <location>
        <begin position="1748"/>
        <end position="1937"/>
    </location>
</feature>
<feature type="compositionally biased region" description="Polar residues" evidence="8">
    <location>
        <begin position="160"/>
        <end position="183"/>
    </location>
</feature>
<evidence type="ECO:0000256" key="3">
    <source>
        <dbReference type="ARBA" id="ARBA00022701"/>
    </source>
</evidence>
<dbReference type="InterPro" id="IPR000938">
    <property type="entry name" value="CAP-Gly_domain"/>
</dbReference>
<feature type="coiled-coil region" evidence="7">
    <location>
        <begin position="1218"/>
        <end position="1291"/>
    </location>
</feature>
<evidence type="ECO:0000256" key="6">
    <source>
        <dbReference type="ARBA" id="ARBA00023212"/>
    </source>
</evidence>
<accession>A0AAW0HS39</accession>
<dbReference type="GO" id="GO:0035371">
    <property type="term" value="C:microtubule plus-end"/>
    <property type="evidence" value="ECO:0007669"/>
    <property type="project" value="TreeGrafter"/>
</dbReference>
<feature type="coiled-coil region" evidence="7">
    <location>
        <begin position="1141"/>
        <end position="1189"/>
    </location>
</feature>
<name>A0AAW0HS39_MYOGA</name>
<evidence type="ECO:0000256" key="5">
    <source>
        <dbReference type="ARBA" id="ARBA00023054"/>
    </source>
</evidence>
<feature type="domain" description="CAP-Gly" evidence="9">
    <location>
        <begin position="76"/>
        <end position="118"/>
    </location>
</feature>
<evidence type="ECO:0000256" key="2">
    <source>
        <dbReference type="ARBA" id="ARBA00022490"/>
    </source>
</evidence>
<feature type="coiled-coil region" evidence="7">
    <location>
        <begin position="649"/>
        <end position="1112"/>
    </location>
</feature>
<dbReference type="EMBL" id="JBBHLL010000357">
    <property type="protein sequence ID" value="KAK7804971.1"/>
    <property type="molecule type" value="Genomic_DNA"/>
</dbReference>
<evidence type="ECO:0000313" key="11">
    <source>
        <dbReference type="Proteomes" id="UP001488838"/>
    </source>
</evidence>
<feature type="region of interest" description="Disordered" evidence="8">
    <location>
        <begin position="128"/>
        <end position="183"/>
    </location>
</feature>
<proteinExistence type="predicted"/>
<organism evidence="10 11">
    <name type="scientific">Myodes glareolus</name>
    <name type="common">Bank vole</name>
    <name type="synonym">Clethrionomys glareolus</name>
    <dbReference type="NCBI Taxonomy" id="447135"/>
    <lineage>
        <taxon>Eukaryota</taxon>
        <taxon>Metazoa</taxon>
        <taxon>Chordata</taxon>
        <taxon>Craniata</taxon>
        <taxon>Vertebrata</taxon>
        <taxon>Euteleostomi</taxon>
        <taxon>Mammalia</taxon>
        <taxon>Eutheria</taxon>
        <taxon>Euarchontoglires</taxon>
        <taxon>Glires</taxon>
        <taxon>Rodentia</taxon>
        <taxon>Myomorpha</taxon>
        <taxon>Muroidea</taxon>
        <taxon>Cricetidae</taxon>
        <taxon>Arvicolinae</taxon>
        <taxon>Myodes</taxon>
    </lineage>
</organism>
<evidence type="ECO:0000256" key="4">
    <source>
        <dbReference type="ARBA" id="ARBA00022737"/>
    </source>
</evidence>
<dbReference type="Gene3D" id="1.20.5.1160">
    <property type="entry name" value="Vasodilator-stimulated phosphoprotein"/>
    <property type="match status" value="1"/>
</dbReference>
<feature type="domain" description="CAP-Gly" evidence="9">
    <location>
        <begin position="221"/>
        <end position="263"/>
    </location>
</feature>
<dbReference type="FunFam" id="2.30.30.190:FF:000001">
    <property type="entry name" value="Putative CAP-Gly domain-containing linker protein 1"/>
    <property type="match status" value="1"/>
</dbReference>
<dbReference type="PROSITE" id="PS50245">
    <property type="entry name" value="CAP_GLY_2"/>
    <property type="match status" value="2"/>
</dbReference>
<dbReference type="Proteomes" id="UP001488838">
    <property type="component" value="Unassembled WGS sequence"/>
</dbReference>
<dbReference type="PANTHER" id="PTHR18916">
    <property type="entry name" value="DYNACTIN 1-RELATED MICROTUBULE-BINDING"/>
    <property type="match status" value="1"/>
</dbReference>
<gene>
    <name evidence="10" type="ORF">U0070_025493</name>
</gene>
<feature type="region of interest" description="Disordered" evidence="8">
    <location>
        <begin position="1"/>
        <end position="49"/>
    </location>
</feature>
<keyword evidence="6" id="KW-0206">Cytoskeleton</keyword>
<dbReference type="PROSITE" id="PS00845">
    <property type="entry name" value="CAP_GLY_1"/>
    <property type="match status" value="2"/>
</dbReference>
<keyword evidence="5 7" id="KW-0175">Coiled coil</keyword>
<feature type="coiled-coil region" evidence="7">
    <location>
        <begin position="1418"/>
        <end position="1491"/>
    </location>
</feature>
<dbReference type="GO" id="GO:0051010">
    <property type="term" value="F:microtubule plus-end binding"/>
    <property type="evidence" value="ECO:0007669"/>
    <property type="project" value="TreeGrafter"/>
</dbReference>
<evidence type="ECO:0000256" key="1">
    <source>
        <dbReference type="ARBA" id="ARBA00004245"/>
    </source>
</evidence>
<evidence type="ECO:0000256" key="8">
    <source>
        <dbReference type="SAM" id="MobiDB-lite"/>
    </source>
</evidence>
<dbReference type="FunFam" id="2.30.30.190:FF:000002">
    <property type="entry name" value="CAP-Gly domain containing linker protein 1"/>
    <property type="match status" value="1"/>
</dbReference>
<comment type="subcellular location">
    <subcellularLocation>
        <location evidence="1">Cytoplasm</location>
        <location evidence="1">Cytoskeleton</location>
    </subcellularLocation>
</comment>
<comment type="caution">
    <text evidence="10">The sequence shown here is derived from an EMBL/GenBank/DDBJ whole genome shotgun (WGS) entry which is preliminary data.</text>
</comment>
<feature type="coiled-coil region" evidence="7">
    <location>
        <begin position="392"/>
        <end position="440"/>
    </location>
</feature>
<protein>
    <recommendedName>
        <fullName evidence="9">CAP-Gly domain-containing protein</fullName>
    </recommendedName>
</protein>
<feature type="region of interest" description="Disordered" evidence="8">
    <location>
        <begin position="294"/>
        <end position="326"/>
    </location>
</feature>
<dbReference type="SMART" id="SM01052">
    <property type="entry name" value="CAP_GLY"/>
    <property type="match status" value="2"/>
</dbReference>